<name>A0AAE0XUG3_9GAST</name>
<evidence type="ECO:0000313" key="3">
    <source>
        <dbReference type="Proteomes" id="UP001283361"/>
    </source>
</evidence>
<accession>A0AAE0XUG3</accession>
<sequence length="67" mass="7285">MEGTWLDQVSTTEGMRLVAGDHVTSPSVLTLGIEPRFLYCQSNTPSTQPSGIPQRSSKLQSHRPGTD</sequence>
<protein>
    <submittedName>
        <fullName evidence="2">Uncharacterized protein</fullName>
    </submittedName>
</protein>
<dbReference type="AlphaFoldDB" id="A0AAE0XUG3"/>
<evidence type="ECO:0000256" key="1">
    <source>
        <dbReference type="SAM" id="MobiDB-lite"/>
    </source>
</evidence>
<feature type="compositionally biased region" description="Polar residues" evidence="1">
    <location>
        <begin position="42"/>
        <end position="59"/>
    </location>
</feature>
<dbReference type="Proteomes" id="UP001283361">
    <property type="component" value="Unassembled WGS sequence"/>
</dbReference>
<reference evidence="2" key="1">
    <citation type="journal article" date="2023" name="G3 (Bethesda)">
        <title>A reference genome for the long-term kleptoplast-retaining sea slug Elysia crispata morphotype clarki.</title>
        <authorList>
            <person name="Eastman K.E."/>
            <person name="Pendleton A.L."/>
            <person name="Shaikh M.A."/>
            <person name="Suttiyut T."/>
            <person name="Ogas R."/>
            <person name="Tomko P."/>
            <person name="Gavelis G."/>
            <person name="Widhalm J.R."/>
            <person name="Wisecaver J.H."/>
        </authorList>
    </citation>
    <scope>NUCLEOTIDE SEQUENCE</scope>
    <source>
        <strain evidence="2">ECLA1</strain>
    </source>
</reference>
<keyword evidence="3" id="KW-1185">Reference proteome</keyword>
<gene>
    <name evidence="2" type="ORF">RRG08_007063</name>
</gene>
<feature type="region of interest" description="Disordered" evidence="1">
    <location>
        <begin position="42"/>
        <end position="67"/>
    </location>
</feature>
<organism evidence="2 3">
    <name type="scientific">Elysia crispata</name>
    <name type="common">lettuce slug</name>
    <dbReference type="NCBI Taxonomy" id="231223"/>
    <lineage>
        <taxon>Eukaryota</taxon>
        <taxon>Metazoa</taxon>
        <taxon>Spiralia</taxon>
        <taxon>Lophotrochozoa</taxon>
        <taxon>Mollusca</taxon>
        <taxon>Gastropoda</taxon>
        <taxon>Heterobranchia</taxon>
        <taxon>Euthyneura</taxon>
        <taxon>Panpulmonata</taxon>
        <taxon>Sacoglossa</taxon>
        <taxon>Placobranchoidea</taxon>
        <taxon>Plakobranchidae</taxon>
        <taxon>Elysia</taxon>
    </lineage>
</organism>
<evidence type="ECO:0000313" key="2">
    <source>
        <dbReference type="EMBL" id="KAK3712739.1"/>
    </source>
</evidence>
<dbReference type="EMBL" id="JAWDGP010007580">
    <property type="protein sequence ID" value="KAK3712739.1"/>
    <property type="molecule type" value="Genomic_DNA"/>
</dbReference>
<proteinExistence type="predicted"/>
<comment type="caution">
    <text evidence="2">The sequence shown here is derived from an EMBL/GenBank/DDBJ whole genome shotgun (WGS) entry which is preliminary data.</text>
</comment>